<evidence type="ECO:0000313" key="1">
    <source>
        <dbReference type="EMBL" id="BFP44259.1"/>
    </source>
</evidence>
<dbReference type="AlphaFoldDB" id="A0AB33JSI1"/>
<accession>A0AB33JSI1</accession>
<name>A0AB33JSI1_9ACTN</name>
<protein>
    <submittedName>
        <fullName evidence="1">Uncharacterized protein</fullName>
    </submittedName>
</protein>
<sequence>MGVFRHSERLRRLADRDGVTIHHAERTGPAEVWLVRLTAPPGRTTAGWTFLAPGEEPPRVGDVLEQWLSIAAGHHPMLAAPAPVRAALTADLSLLLGDLLPEYRTAAGTV</sequence>
<reference evidence="1" key="1">
    <citation type="submission" date="2024-07" db="EMBL/GenBank/DDBJ databases">
        <title>Complete genome sequences of cellulolytic bacteria, Kitasatospora sp. CMC57 and Streptomyces sp. CMC78, isolated from Japanese agricultural soil.</title>
        <authorList>
            <person name="Hashimoto T."/>
            <person name="Ito M."/>
            <person name="Iwamoto M."/>
            <person name="Fukahori D."/>
            <person name="Shoda T."/>
            <person name="Sakoda M."/>
            <person name="Morohoshi T."/>
            <person name="Mitsuboshi M."/>
            <person name="Nishizawa T."/>
        </authorList>
    </citation>
    <scope>NUCLEOTIDE SEQUENCE</scope>
    <source>
        <strain evidence="1">CMC57</strain>
    </source>
</reference>
<dbReference type="EMBL" id="AP035881">
    <property type="protein sequence ID" value="BFP44259.1"/>
    <property type="molecule type" value="Genomic_DNA"/>
</dbReference>
<proteinExistence type="predicted"/>
<gene>
    <name evidence="1" type="ORF">KCMC57_06270</name>
</gene>
<organism evidence="1">
    <name type="scientific">Kitasatospora sp. CMC57</name>
    <dbReference type="NCBI Taxonomy" id="3231513"/>
    <lineage>
        <taxon>Bacteria</taxon>
        <taxon>Bacillati</taxon>
        <taxon>Actinomycetota</taxon>
        <taxon>Actinomycetes</taxon>
        <taxon>Kitasatosporales</taxon>
        <taxon>Streptomycetaceae</taxon>
        <taxon>Kitasatospora</taxon>
    </lineage>
</organism>